<comment type="similarity">
    <text evidence="4 10">Belongs to the class-II pyridoxal-phosphate-dependent aminotransferase family.</text>
</comment>
<dbReference type="NCBIfam" id="TIGR01821">
    <property type="entry name" value="5aminolev_synth"/>
    <property type="match status" value="1"/>
</dbReference>
<evidence type="ECO:0000256" key="3">
    <source>
        <dbReference type="ARBA" id="ARBA00005029"/>
    </source>
</evidence>
<proteinExistence type="inferred from homology"/>
<evidence type="ECO:0000256" key="2">
    <source>
        <dbReference type="ARBA" id="ARBA00003076"/>
    </source>
</evidence>
<evidence type="ECO:0000256" key="11">
    <source>
        <dbReference type="RuleBase" id="RU910713"/>
    </source>
</evidence>
<dbReference type="GO" id="GO:0005759">
    <property type="term" value="C:mitochondrial matrix"/>
    <property type="evidence" value="ECO:0007669"/>
    <property type="project" value="UniProtKB-SubCell"/>
</dbReference>
<evidence type="ECO:0000256" key="9">
    <source>
        <dbReference type="ARBA" id="ARBA00047654"/>
    </source>
</evidence>
<dbReference type="CDD" id="cd06454">
    <property type="entry name" value="KBL_like"/>
    <property type="match status" value="1"/>
</dbReference>
<dbReference type="AlphaFoldDB" id="A0A319ED32"/>
<dbReference type="InterPro" id="IPR015424">
    <property type="entry name" value="PyrdxlP-dep_Trfase"/>
</dbReference>
<accession>A0A319ED32</accession>
<evidence type="ECO:0000256" key="6">
    <source>
        <dbReference type="ARBA" id="ARBA00022898"/>
    </source>
</evidence>
<keyword evidence="6 10" id="KW-0663">Pyridoxal phosphate</keyword>
<dbReference type="Gene3D" id="3.40.640.10">
    <property type="entry name" value="Type I PLP-dependent aspartate aminotransferase-like (Major domain)"/>
    <property type="match status" value="1"/>
</dbReference>
<dbReference type="InterPro" id="IPR015421">
    <property type="entry name" value="PyrdxlP-dep_Trfase_major"/>
</dbReference>
<dbReference type="EMBL" id="KZ826341">
    <property type="protein sequence ID" value="PYI07551.1"/>
    <property type="molecule type" value="Genomic_DNA"/>
</dbReference>
<comment type="catalytic activity">
    <reaction evidence="9 11">
        <text>succinyl-CoA + glycine + H(+) = 5-aminolevulinate + CO2 + CoA</text>
        <dbReference type="Rhea" id="RHEA:12921"/>
        <dbReference type="ChEBI" id="CHEBI:15378"/>
        <dbReference type="ChEBI" id="CHEBI:16526"/>
        <dbReference type="ChEBI" id="CHEBI:57287"/>
        <dbReference type="ChEBI" id="CHEBI:57292"/>
        <dbReference type="ChEBI" id="CHEBI:57305"/>
        <dbReference type="ChEBI" id="CHEBI:356416"/>
        <dbReference type="EC" id="2.3.1.37"/>
    </reaction>
</comment>
<reference evidence="13 14" key="1">
    <citation type="submission" date="2018-02" db="EMBL/GenBank/DDBJ databases">
        <title>The genomes of Aspergillus section Nigri reveals drivers in fungal speciation.</title>
        <authorList>
            <consortium name="DOE Joint Genome Institute"/>
            <person name="Vesth T.C."/>
            <person name="Nybo J."/>
            <person name="Theobald S."/>
            <person name="Brandl J."/>
            <person name="Frisvad J.C."/>
            <person name="Nielsen K.F."/>
            <person name="Lyhne E.K."/>
            <person name="Kogle M.E."/>
            <person name="Kuo A."/>
            <person name="Riley R."/>
            <person name="Clum A."/>
            <person name="Nolan M."/>
            <person name="Lipzen A."/>
            <person name="Salamov A."/>
            <person name="Henrissat B."/>
            <person name="Wiebenga A."/>
            <person name="De vries R.P."/>
            <person name="Grigoriev I.V."/>
            <person name="Mortensen U.H."/>
            <person name="Andersen M.R."/>
            <person name="Baker S.E."/>
        </authorList>
    </citation>
    <scope>NUCLEOTIDE SEQUENCE [LARGE SCALE GENOMIC DNA]</scope>
    <source>
        <strain evidence="13 14">CBS 121057</strain>
    </source>
</reference>
<keyword evidence="5 11" id="KW-0808">Transferase</keyword>
<dbReference type="Proteomes" id="UP000248423">
    <property type="component" value="Unassembled WGS sequence"/>
</dbReference>
<dbReference type="STRING" id="1448318.A0A319ED32"/>
<evidence type="ECO:0000256" key="5">
    <source>
        <dbReference type="ARBA" id="ARBA00022679"/>
    </source>
</evidence>
<evidence type="ECO:0000313" key="14">
    <source>
        <dbReference type="Proteomes" id="UP000248423"/>
    </source>
</evidence>
<dbReference type="VEuPathDB" id="FungiDB:BO78DRAFT_443121"/>
<keyword evidence="14" id="KW-1185">Reference proteome</keyword>
<evidence type="ECO:0000256" key="4">
    <source>
        <dbReference type="ARBA" id="ARBA00008392"/>
    </source>
</evidence>
<dbReference type="Gene3D" id="3.90.1150.10">
    <property type="entry name" value="Aspartate Aminotransferase, domain 1"/>
    <property type="match status" value="1"/>
</dbReference>
<dbReference type="OrthoDB" id="10263824at2759"/>
<dbReference type="FunFam" id="3.40.640.10:FF:000006">
    <property type="entry name" value="5-aminolevulinate synthase, mitochondrial"/>
    <property type="match status" value="1"/>
</dbReference>
<evidence type="ECO:0000313" key="13">
    <source>
        <dbReference type="EMBL" id="PYI07551.1"/>
    </source>
</evidence>
<evidence type="ECO:0000256" key="8">
    <source>
        <dbReference type="ARBA" id="ARBA00023315"/>
    </source>
</evidence>
<keyword evidence="8 11" id="KW-0012">Acyltransferase</keyword>
<dbReference type="InterPro" id="IPR001917">
    <property type="entry name" value="Aminotrans_II_pyridoxalP_BS"/>
</dbReference>
<evidence type="ECO:0000256" key="10">
    <source>
        <dbReference type="RuleBase" id="RU003693"/>
    </source>
</evidence>
<dbReference type="SUPFAM" id="SSF53383">
    <property type="entry name" value="PLP-dependent transferases"/>
    <property type="match status" value="1"/>
</dbReference>
<sequence>MAVSRVLTPRAVVRPIVATSVFGARRRHLQQAASSATFDYEGLYETLLHRKKQDGSYRYFKNINRHVHHYPYARTEADKRVAVWCSNDYLGMGKNPRVMQAAEEALNSYGVTAGGSRNIGGHNDQIIALENACARLHGKESALLLTSGFVANEAGLTTLGARLPGCVILSDQLNHASMIQGMRHSGAKKIIFAHNDMADLEQKLATLPRSVPKIIAFESVYSMTGSVAPIARICDLADQYGALTYADEVHAVGLYGPHGAGIAEHLDFAAHEAGQPHGTLMDRIDIVAGTLTKAYGAYGGYLAASARTIDVVRSLSPSFIFTTALPPMVLAAGRAAVEEQMNTMADRRALALKTRQVKHALAAVGLPVIANTSHIIPLLIGDAELTRAASEMLLRDYQIYIQPINYPTVPVGEERLRVVPTTDHTEQITAELVHALQAVWTRLGLKDRHAWAREAEQRHPLMDPALEVEDLWTDEQLGIRAQDPFLYGQESELEPLRASA</sequence>
<dbReference type="GO" id="GO:0030170">
    <property type="term" value="F:pyridoxal phosphate binding"/>
    <property type="evidence" value="ECO:0007669"/>
    <property type="project" value="UniProtKB-UniRule"/>
</dbReference>
<evidence type="ECO:0000259" key="12">
    <source>
        <dbReference type="Pfam" id="PF00155"/>
    </source>
</evidence>
<evidence type="ECO:0000256" key="7">
    <source>
        <dbReference type="ARBA" id="ARBA00023133"/>
    </source>
</evidence>
<comment type="function">
    <text evidence="2">Catalyzes the synthesis of 5-aminolevulinate (ALA) from succinyl-CoA and glycine, the first and rate-limiting step in heme biosynthesis.</text>
</comment>
<gene>
    <name evidence="13" type="ORF">BO78DRAFT_443121</name>
</gene>
<dbReference type="PROSITE" id="PS00599">
    <property type="entry name" value="AA_TRANSFER_CLASS_2"/>
    <property type="match status" value="1"/>
</dbReference>
<dbReference type="GO" id="GO:0006782">
    <property type="term" value="P:protoporphyrinogen IX biosynthetic process"/>
    <property type="evidence" value="ECO:0007669"/>
    <property type="project" value="UniProtKB-UniRule"/>
</dbReference>
<dbReference type="PANTHER" id="PTHR13693:SF102">
    <property type="entry name" value="2-AMINO-3-KETOBUTYRATE COENZYME A LIGASE, MITOCHONDRIAL"/>
    <property type="match status" value="1"/>
</dbReference>
<keyword evidence="7 11" id="KW-0350">Heme biosynthesis</keyword>
<comment type="subcellular location">
    <subcellularLocation>
        <location evidence="11">Mitochondrion matrix</location>
    </subcellularLocation>
</comment>
<dbReference type="InterPro" id="IPR015422">
    <property type="entry name" value="PyrdxlP-dep_Trfase_small"/>
</dbReference>
<comment type="pathway">
    <text evidence="3 11">Porphyrin-containing compound metabolism; protoporphyrin-IX biosynthesis; 5-aminolevulinate from glycine: step 1/1.</text>
</comment>
<dbReference type="GO" id="GO:0003870">
    <property type="term" value="F:5-aminolevulinate synthase activity"/>
    <property type="evidence" value="ECO:0007669"/>
    <property type="project" value="UniProtKB-EC"/>
</dbReference>
<organism evidence="13 14">
    <name type="scientific">Aspergillus sclerotiicarbonarius (strain CBS 121057 / IBT 28362)</name>
    <dbReference type="NCBI Taxonomy" id="1448318"/>
    <lineage>
        <taxon>Eukaryota</taxon>
        <taxon>Fungi</taxon>
        <taxon>Dikarya</taxon>
        <taxon>Ascomycota</taxon>
        <taxon>Pezizomycotina</taxon>
        <taxon>Eurotiomycetes</taxon>
        <taxon>Eurotiomycetidae</taxon>
        <taxon>Eurotiales</taxon>
        <taxon>Aspergillaceae</taxon>
        <taxon>Aspergillus</taxon>
        <taxon>Aspergillus subgen. Circumdati</taxon>
    </lineage>
</organism>
<protein>
    <recommendedName>
        <fullName evidence="11">5-aminolevulinate synthase</fullName>
        <ecNumber evidence="11">2.3.1.37</ecNumber>
    </recommendedName>
    <alternativeName>
        <fullName evidence="11">5-aminolevulinic acid synthase</fullName>
    </alternativeName>
    <alternativeName>
        <fullName evidence="11">Delta-ALA synthase</fullName>
    </alternativeName>
    <alternativeName>
        <fullName evidence="11">Delta-aminolevulinate synthase</fullName>
    </alternativeName>
</protein>
<feature type="domain" description="Aminotransferase class I/classII large" evidence="12">
    <location>
        <begin position="82"/>
        <end position="436"/>
    </location>
</feature>
<dbReference type="Pfam" id="PF00155">
    <property type="entry name" value="Aminotran_1_2"/>
    <property type="match status" value="1"/>
</dbReference>
<name>A0A319ED32_ASPSB</name>
<dbReference type="UniPathway" id="UPA00251">
    <property type="reaction ID" value="UER00375"/>
</dbReference>
<dbReference type="InterPro" id="IPR050087">
    <property type="entry name" value="AON_synthase_class-II"/>
</dbReference>
<dbReference type="InterPro" id="IPR004839">
    <property type="entry name" value="Aminotransferase_I/II_large"/>
</dbReference>
<evidence type="ECO:0000256" key="1">
    <source>
        <dbReference type="ARBA" id="ARBA00001933"/>
    </source>
</evidence>
<comment type="cofactor">
    <cofactor evidence="1 10">
        <name>pyridoxal 5'-phosphate</name>
        <dbReference type="ChEBI" id="CHEBI:597326"/>
    </cofactor>
</comment>
<dbReference type="InterPro" id="IPR010961">
    <property type="entry name" value="4pyrrol_synth_NH2levulA_synth"/>
</dbReference>
<keyword evidence="11" id="KW-0496">Mitochondrion</keyword>
<dbReference type="PANTHER" id="PTHR13693">
    <property type="entry name" value="CLASS II AMINOTRANSFERASE/8-AMINO-7-OXONONANOATE SYNTHASE"/>
    <property type="match status" value="1"/>
</dbReference>
<dbReference type="EC" id="2.3.1.37" evidence="11"/>